<dbReference type="SUPFAM" id="SSF56801">
    <property type="entry name" value="Acetyl-CoA synthetase-like"/>
    <property type="match status" value="1"/>
</dbReference>
<protein>
    <recommendedName>
        <fullName evidence="6">Long-chain-fatty-acid--CoA ligase</fullName>
    </recommendedName>
</protein>
<name>A0ABM0ZWX2_APLCA</name>
<evidence type="ECO:0000256" key="2">
    <source>
        <dbReference type="ARBA" id="ARBA00022598"/>
    </source>
</evidence>
<evidence type="ECO:0000259" key="10">
    <source>
        <dbReference type="Pfam" id="PF13193"/>
    </source>
</evidence>
<dbReference type="NCBIfam" id="NF006134">
    <property type="entry name" value="PRK08279.1"/>
    <property type="match status" value="1"/>
</dbReference>
<gene>
    <name evidence="12" type="primary">LOC101857015</name>
</gene>
<dbReference type="Gene3D" id="3.30.300.30">
    <property type="match status" value="1"/>
</dbReference>
<organism evidence="11 12">
    <name type="scientific">Aplysia californica</name>
    <name type="common">California sea hare</name>
    <dbReference type="NCBI Taxonomy" id="6500"/>
    <lineage>
        <taxon>Eukaryota</taxon>
        <taxon>Metazoa</taxon>
        <taxon>Spiralia</taxon>
        <taxon>Lophotrochozoa</taxon>
        <taxon>Mollusca</taxon>
        <taxon>Gastropoda</taxon>
        <taxon>Heterobranchia</taxon>
        <taxon>Euthyneura</taxon>
        <taxon>Tectipleura</taxon>
        <taxon>Aplysiida</taxon>
        <taxon>Aplysioidea</taxon>
        <taxon>Aplysiidae</taxon>
        <taxon>Aplysia</taxon>
    </lineage>
</organism>
<dbReference type="Pfam" id="PF13193">
    <property type="entry name" value="AMP-binding_C"/>
    <property type="match status" value="1"/>
</dbReference>
<accession>A0ABM0ZWX2</accession>
<keyword evidence="4" id="KW-0067">ATP-binding</keyword>
<keyword evidence="8" id="KW-1133">Transmembrane helix</keyword>
<dbReference type="InterPro" id="IPR045851">
    <property type="entry name" value="AMP-bd_C_sf"/>
</dbReference>
<proteinExistence type="inferred from homology"/>
<evidence type="ECO:0000313" key="12">
    <source>
        <dbReference type="RefSeq" id="XP_012936186.1"/>
    </source>
</evidence>
<dbReference type="GeneID" id="101857015"/>
<dbReference type="Pfam" id="PF00501">
    <property type="entry name" value="AMP-binding"/>
    <property type="match status" value="1"/>
</dbReference>
<evidence type="ECO:0000256" key="6">
    <source>
        <dbReference type="ARBA" id="ARBA00041297"/>
    </source>
</evidence>
<evidence type="ECO:0000256" key="4">
    <source>
        <dbReference type="ARBA" id="ARBA00022840"/>
    </source>
</evidence>
<feature type="domain" description="AMP-binding enzyme C-terminal" evidence="10">
    <location>
        <begin position="551"/>
        <end position="626"/>
    </location>
</feature>
<feature type="transmembrane region" description="Helical" evidence="8">
    <location>
        <begin position="12"/>
        <end position="33"/>
    </location>
</feature>
<evidence type="ECO:0000259" key="9">
    <source>
        <dbReference type="Pfam" id="PF00501"/>
    </source>
</evidence>
<comment type="similarity">
    <text evidence="1">Belongs to the ATP-dependent AMP-binding enzyme family.</text>
</comment>
<comment type="catalytic activity">
    <reaction evidence="5">
        <text>a very long-chain fatty acid + ATP + CoA = a very long-chain fatty acyl-CoA + AMP + diphosphate</text>
        <dbReference type="Rhea" id="RHEA:54536"/>
        <dbReference type="ChEBI" id="CHEBI:30616"/>
        <dbReference type="ChEBI" id="CHEBI:33019"/>
        <dbReference type="ChEBI" id="CHEBI:57287"/>
        <dbReference type="ChEBI" id="CHEBI:58950"/>
        <dbReference type="ChEBI" id="CHEBI:138261"/>
        <dbReference type="ChEBI" id="CHEBI:456215"/>
    </reaction>
    <physiologicalReaction direction="left-to-right" evidence="5">
        <dbReference type="Rhea" id="RHEA:54537"/>
    </physiologicalReaction>
</comment>
<feature type="transmembrane region" description="Helical" evidence="8">
    <location>
        <begin position="312"/>
        <end position="334"/>
    </location>
</feature>
<evidence type="ECO:0000256" key="7">
    <source>
        <dbReference type="ARBA" id="ARBA00048666"/>
    </source>
</evidence>
<dbReference type="InterPro" id="IPR042099">
    <property type="entry name" value="ANL_N_sf"/>
</dbReference>
<evidence type="ECO:0000313" key="11">
    <source>
        <dbReference type="Proteomes" id="UP000694888"/>
    </source>
</evidence>
<reference evidence="12" key="1">
    <citation type="submission" date="2025-08" db="UniProtKB">
        <authorList>
            <consortium name="RefSeq"/>
        </authorList>
    </citation>
    <scope>IDENTIFICATION</scope>
</reference>
<dbReference type="RefSeq" id="XP_012936186.1">
    <property type="nucleotide sequence ID" value="XM_013080732.2"/>
</dbReference>
<feature type="domain" description="AMP-dependent synthetase/ligase" evidence="9">
    <location>
        <begin position="115"/>
        <end position="479"/>
    </location>
</feature>
<keyword evidence="8" id="KW-0472">Membrane</keyword>
<evidence type="ECO:0000256" key="5">
    <source>
        <dbReference type="ARBA" id="ARBA00036527"/>
    </source>
</evidence>
<keyword evidence="8" id="KW-0812">Transmembrane</keyword>
<dbReference type="PANTHER" id="PTHR43107:SF15">
    <property type="entry name" value="FATTY ACID TRANSPORT PROTEIN 3, ISOFORM A"/>
    <property type="match status" value="1"/>
</dbReference>
<dbReference type="PANTHER" id="PTHR43107">
    <property type="entry name" value="LONG-CHAIN FATTY ACID TRANSPORT PROTEIN"/>
    <property type="match status" value="1"/>
</dbReference>
<dbReference type="InterPro" id="IPR025110">
    <property type="entry name" value="AMP-bd_C"/>
</dbReference>
<evidence type="ECO:0000256" key="3">
    <source>
        <dbReference type="ARBA" id="ARBA00022741"/>
    </source>
</evidence>
<keyword evidence="11" id="KW-1185">Reference proteome</keyword>
<keyword evidence="3" id="KW-0547">Nucleotide-binding</keyword>
<dbReference type="InterPro" id="IPR000873">
    <property type="entry name" value="AMP-dep_synth/lig_dom"/>
</dbReference>
<dbReference type="Proteomes" id="UP000694888">
    <property type="component" value="Unplaced"/>
</dbReference>
<evidence type="ECO:0000256" key="8">
    <source>
        <dbReference type="SAM" id="Phobius"/>
    </source>
</evidence>
<evidence type="ECO:0000256" key="1">
    <source>
        <dbReference type="ARBA" id="ARBA00006432"/>
    </source>
</evidence>
<sequence>MRIRFQSAEFRLARGLRSAVDFGYTVLVYYIGYRMLAKLSLFIALGSVFYTFFNMGLWMTLGALFAVYLATGGWKFMRIVVLTLPRDLRGLRNLVTVLRLTNKYQKGKITVSQIFDETAEKYPKKPCVLFHDEVWTFEEIQKYSNKVANFIYNAGYKEGDVVAIFSENCPQYFPLWVGMGKVGVVSALVNFNLRDVSLAHCIKISKAKAVVFAGNLAQALKDVHPSLPSDVTYYCLGTSDVNSFAYSSFDKELEKSSSFPPPLVVREPKDALFYVYTSGTTGMPKAAVVSHLRFCLMGWGIKLFFSLSNKDVLYIALPLYHTAGGILGVSQAILGGTTLAIRPKFSASQFWTDCVKYKCTAGQYIGEICRYLLAQPFRPEEKQHSVRVLYGNGIKPQIWKSFQDRFGVPLIGEFYGATEGNCSIVNFENKVGAVGFTTRIAPSLYPITLVKVDPATNEIVRDSNGICVKAEPGEPGEMVGKIIKGNPTRDFDGYVDGSATQKKVISDVFKKGDKAFSTGDILVMDDLGYMYFRDRTGDTFRWRGENVSTNEVEAVISNAIQLNDAVVYGVEVPGSEGRAGMAAIVDENDSIDVAQLGQALSRSLPAYARPLFLRFLKEVDRTGTFKLKKTVLRDEGFNITAIQDRMYFLSPKSRQYEPLTKEAYSDILEGRIRL</sequence>
<dbReference type="PROSITE" id="PS00455">
    <property type="entry name" value="AMP_BINDING"/>
    <property type="match status" value="1"/>
</dbReference>
<keyword evidence="2" id="KW-0436">Ligase</keyword>
<comment type="catalytic activity">
    <reaction evidence="7">
        <text>tetracosanoate + ATP + CoA = tetracosanoyl-CoA + AMP + diphosphate</text>
        <dbReference type="Rhea" id="RHEA:33639"/>
        <dbReference type="ChEBI" id="CHEBI:30616"/>
        <dbReference type="ChEBI" id="CHEBI:31014"/>
        <dbReference type="ChEBI" id="CHEBI:33019"/>
        <dbReference type="ChEBI" id="CHEBI:57287"/>
        <dbReference type="ChEBI" id="CHEBI:65052"/>
        <dbReference type="ChEBI" id="CHEBI:456215"/>
    </reaction>
    <physiologicalReaction direction="left-to-right" evidence="7">
        <dbReference type="Rhea" id="RHEA:33640"/>
    </physiologicalReaction>
</comment>
<feature type="transmembrane region" description="Helical" evidence="8">
    <location>
        <begin position="39"/>
        <end position="69"/>
    </location>
</feature>
<dbReference type="InterPro" id="IPR020845">
    <property type="entry name" value="AMP-binding_CS"/>
</dbReference>
<dbReference type="Gene3D" id="3.40.50.12780">
    <property type="entry name" value="N-terminal domain of ligase-like"/>
    <property type="match status" value="1"/>
</dbReference>